<dbReference type="InterPro" id="IPR046532">
    <property type="entry name" value="DUF6597"/>
</dbReference>
<evidence type="ECO:0000313" key="5">
    <source>
        <dbReference type="EMBL" id="TGK33326.1"/>
    </source>
</evidence>
<keyword evidence="2" id="KW-0238">DNA-binding</keyword>
<gene>
    <name evidence="5" type="ORF">EHQ17_11065</name>
</gene>
<dbReference type="PROSITE" id="PS01124">
    <property type="entry name" value="HTH_ARAC_FAMILY_2"/>
    <property type="match status" value="1"/>
</dbReference>
<dbReference type="Pfam" id="PF12833">
    <property type="entry name" value="HTH_18"/>
    <property type="match status" value="1"/>
</dbReference>
<dbReference type="OrthoDB" id="323290at2"/>
<dbReference type="GO" id="GO:0043565">
    <property type="term" value="F:sequence-specific DNA binding"/>
    <property type="evidence" value="ECO:0007669"/>
    <property type="project" value="InterPro"/>
</dbReference>
<dbReference type="PANTHER" id="PTHR46796">
    <property type="entry name" value="HTH-TYPE TRANSCRIPTIONAL ACTIVATOR RHAS-RELATED"/>
    <property type="match status" value="1"/>
</dbReference>
<dbReference type="InterPro" id="IPR050204">
    <property type="entry name" value="AraC_XylS_family_regulators"/>
</dbReference>
<dbReference type="Pfam" id="PF20240">
    <property type="entry name" value="DUF6597"/>
    <property type="match status" value="1"/>
</dbReference>
<sequence>MESGAFTQDSGVEVKPRFAKPNPLLSDVVSCYWGWEFSASTGEILEFPKVFPSVENEIHISYADPIRIGFRENEGEKWTISRGHIVGNHLSPFRIAPVGNVGFFNVRLAPAAFYTLFGVPAEKADSPVTELELPNNREYYDFLNRIRDAESFERRTEISDSYLLGLRKKRSSSDPLINEALKRIVAKKGRIKIAELQEILGVGKKNLERKFRLNVGYNPKEFARLVRFQNAAWMNSTARNLSDLSLEAGFYDQPHLTREFSALSGYSPALWFEKRDFILSLFYNTRPASF</sequence>
<dbReference type="InterPro" id="IPR018060">
    <property type="entry name" value="HTH_AraC"/>
</dbReference>
<evidence type="ECO:0000256" key="1">
    <source>
        <dbReference type="ARBA" id="ARBA00023015"/>
    </source>
</evidence>
<reference evidence="5" key="1">
    <citation type="journal article" date="2019" name="PLoS Negl. Trop. Dis.">
        <title>Revisiting the worldwide diversity of Leptospira species in the environment.</title>
        <authorList>
            <person name="Vincent A.T."/>
            <person name="Schiettekatte O."/>
            <person name="Bourhy P."/>
            <person name="Veyrier F.J."/>
            <person name="Picardeau M."/>
        </authorList>
    </citation>
    <scope>NUCLEOTIDE SEQUENCE [LARGE SCALE GENOMIC DNA]</scope>
    <source>
        <strain evidence="5">201800299</strain>
    </source>
</reference>
<evidence type="ECO:0000313" key="6">
    <source>
        <dbReference type="Proteomes" id="UP000298277"/>
    </source>
</evidence>
<evidence type="ECO:0000256" key="2">
    <source>
        <dbReference type="ARBA" id="ARBA00023125"/>
    </source>
</evidence>
<dbReference type="Proteomes" id="UP000298277">
    <property type="component" value="Unassembled WGS sequence"/>
</dbReference>
<keyword evidence="3" id="KW-0804">Transcription</keyword>
<accession>A0A5F1YA83</accession>
<dbReference type="Gene3D" id="1.10.10.60">
    <property type="entry name" value="Homeodomain-like"/>
    <property type="match status" value="1"/>
</dbReference>
<dbReference type="SMART" id="SM00342">
    <property type="entry name" value="HTH_ARAC"/>
    <property type="match status" value="1"/>
</dbReference>
<dbReference type="GO" id="GO:0003700">
    <property type="term" value="F:DNA-binding transcription factor activity"/>
    <property type="evidence" value="ECO:0007669"/>
    <property type="project" value="InterPro"/>
</dbReference>
<feature type="domain" description="HTH araC/xylS-type" evidence="4">
    <location>
        <begin position="175"/>
        <end position="274"/>
    </location>
</feature>
<comment type="caution">
    <text evidence="5">The sequence shown here is derived from an EMBL/GenBank/DDBJ whole genome shotgun (WGS) entry which is preliminary data.</text>
</comment>
<dbReference type="AlphaFoldDB" id="A0A5F1YA83"/>
<keyword evidence="6" id="KW-1185">Reference proteome</keyword>
<dbReference type="EMBL" id="RQFA01000046">
    <property type="protein sequence ID" value="TGK33326.1"/>
    <property type="molecule type" value="Genomic_DNA"/>
</dbReference>
<evidence type="ECO:0000259" key="4">
    <source>
        <dbReference type="PROSITE" id="PS01124"/>
    </source>
</evidence>
<evidence type="ECO:0000256" key="3">
    <source>
        <dbReference type="ARBA" id="ARBA00023163"/>
    </source>
</evidence>
<protein>
    <submittedName>
        <fullName evidence="5">AraC family transcriptional regulator</fullName>
    </submittedName>
</protein>
<organism evidence="5 6">
    <name type="scientific">Leptospira gomenensis</name>
    <dbReference type="NCBI Taxonomy" id="2484974"/>
    <lineage>
        <taxon>Bacteria</taxon>
        <taxon>Pseudomonadati</taxon>
        <taxon>Spirochaetota</taxon>
        <taxon>Spirochaetia</taxon>
        <taxon>Leptospirales</taxon>
        <taxon>Leptospiraceae</taxon>
        <taxon>Leptospira</taxon>
    </lineage>
</organism>
<proteinExistence type="predicted"/>
<name>A0A5F1YA83_9LEPT</name>
<keyword evidence="1" id="KW-0805">Transcription regulation</keyword>